<reference evidence="9 10" key="1">
    <citation type="submission" date="2018-08" db="EMBL/GenBank/DDBJ databases">
        <title>A genome reference for cultivated species of the human gut microbiota.</title>
        <authorList>
            <person name="Zou Y."/>
            <person name="Xue W."/>
            <person name="Luo G."/>
        </authorList>
    </citation>
    <scope>NUCLEOTIDE SEQUENCE [LARGE SCALE GENOMIC DNA]</scope>
    <source>
        <strain evidence="8 9">AF36-1BH</strain>
        <strain evidence="7 10">AF42-21</strain>
    </source>
</reference>
<dbReference type="SUPFAM" id="SSF52172">
    <property type="entry name" value="CheY-like"/>
    <property type="match status" value="1"/>
</dbReference>
<evidence type="ECO:0000313" key="10">
    <source>
        <dbReference type="Proteomes" id="UP000284152"/>
    </source>
</evidence>
<comment type="function">
    <text evidence="4">May play the central regulatory role in sporulation. It may be an element of the effector pathway responsible for the activation of sporulation genes in response to nutritional stress. Spo0A may act in concert with spo0H (a sigma factor) to control the expression of some genes that are critical to the sporulation process.</text>
</comment>
<dbReference type="PANTHER" id="PTHR45339:SF1">
    <property type="entry name" value="HYBRID SIGNAL TRANSDUCTION HISTIDINE KINASE J"/>
    <property type="match status" value="1"/>
</dbReference>
<accession>A0A415MZ43</accession>
<dbReference type="EMBL" id="QRPD01000006">
    <property type="protein sequence ID" value="RHL87841.1"/>
    <property type="molecule type" value="Genomic_DNA"/>
</dbReference>
<evidence type="ECO:0000256" key="1">
    <source>
        <dbReference type="ARBA" id="ARBA00018672"/>
    </source>
</evidence>
<dbReference type="AlphaFoldDB" id="A0A415MZ43"/>
<dbReference type="Proteomes" id="UP000284152">
    <property type="component" value="Unassembled WGS sequence"/>
</dbReference>
<dbReference type="Gene3D" id="3.40.50.2300">
    <property type="match status" value="1"/>
</dbReference>
<protein>
    <recommendedName>
        <fullName evidence="1">Stage 0 sporulation protein A homolog</fullName>
    </recommendedName>
</protein>
<gene>
    <name evidence="7" type="ORF">DW054_11530</name>
    <name evidence="8" type="ORF">DWZ98_08190</name>
</gene>
<proteinExistence type="predicted"/>
<evidence type="ECO:0000256" key="5">
    <source>
        <dbReference type="PROSITE-ProRule" id="PRU00169"/>
    </source>
</evidence>
<evidence type="ECO:0000256" key="2">
    <source>
        <dbReference type="ARBA" id="ARBA00022553"/>
    </source>
</evidence>
<feature type="domain" description="Response regulatory" evidence="6">
    <location>
        <begin position="1"/>
        <end position="110"/>
    </location>
</feature>
<dbReference type="InterPro" id="IPR001789">
    <property type="entry name" value="Sig_transdc_resp-reg_receiver"/>
</dbReference>
<evidence type="ECO:0000256" key="3">
    <source>
        <dbReference type="ARBA" id="ARBA00023012"/>
    </source>
</evidence>
<sequence>MRTYYDRGGDKAVVEVARDGLQVVEAFKNSREGELEAILMDIMMPNMDGIEATKTIRSLDRADAKSIPIIAMTANAFVEDMRKTKEAGMNEHLTKPVDGEKLLQVLYRYKKTGL</sequence>
<keyword evidence="2 5" id="KW-0597">Phosphoprotein</keyword>
<evidence type="ECO:0000313" key="7">
    <source>
        <dbReference type="EMBL" id="RHK61946.1"/>
    </source>
</evidence>
<comment type="caution">
    <text evidence="8">The sequence shown here is derived from an EMBL/GenBank/DDBJ whole genome shotgun (WGS) entry which is preliminary data.</text>
</comment>
<dbReference type="RefSeq" id="WP_117657210.1">
    <property type="nucleotide sequence ID" value="NZ_JAQDGW010000002.1"/>
</dbReference>
<dbReference type="InterPro" id="IPR011006">
    <property type="entry name" value="CheY-like_superfamily"/>
</dbReference>
<dbReference type="PROSITE" id="PS50110">
    <property type="entry name" value="RESPONSE_REGULATORY"/>
    <property type="match status" value="1"/>
</dbReference>
<dbReference type="Proteomes" id="UP000283325">
    <property type="component" value="Unassembled WGS sequence"/>
</dbReference>
<dbReference type="CDD" id="cd17546">
    <property type="entry name" value="REC_hyHK_CKI1_RcsC-like"/>
    <property type="match status" value="1"/>
</dbReference>
<feature type="modified residue" description="4-aspartylphosphate" evidence="5">
    <location>
        <position position="41"/>
    </location>
</feature>
<evidence type="ECO:0000256" key="4">
    <source>
        <dbReference type="ARBA" id="ARBA00024867"/>
    </source>
</evidence>
<evidence type="ECO:0000313" key="9">
    <source>
        <dbReference type="Proteomes" id="UP000283325"/>
    </source>
</evidence>
<dbReference type="GO" id="GO:0000160">
    <property type="term" value="P:phosphorelay signal transduction system"/>
    <property type="evidence" value="ECO:0007669"/>
    <property type="project" value="UniProtKB-KW"/>
</dbReference>
<organism evidence="8 9">
    <name type="scientific">Dorea formicigenerans</name>
    <dbReference type="NCBI Taxonomy" id="39486"/>
    <lineage>
        <taxon>Bacteria</taxon>
        <taxon>Bacillati</taxon>
        <taxon>Bacillota</taxon>
        <taxon>Clostridia</taxon>
        <taxon>Lachnospirales</taxon>
        <taxon>Lachnospiraceae</taxon>
        <taxon>Dorea</taxon>
    </lineage>
</organism>
<dbReference type="PANTHER" id="PTHR45339">
    <property type="entry name" value="HYBRID SIGNAL TRANSDUCTION HISTIDINE KINASE J"/>
    <property type="match status" value="1"/>
</dbReference>
<dbReference type="EMBL" id="QRNS01000018">
    <property type="protein sequence ID" value="RHK61946.1"/>
    <property type="molecule type" value="Genomic_DNA"/>
</dbReference>
<dbReference type="SMART" id="SM00448">
    <property type="entry name" value="REC"/>
    <property type="match status" value="1"/>
</dbReference>
<evidence type="ECO:0000259" key="6">
    <source>
        <dbReference type="PROSITE" id="PS50110"/>
    </source>
</evidence>
<dbReference type="Pfam" id="PF00072">
    <property type="entry name" value="Response_reg"/>
    <property type="match status" value="1"/>
</dbReference>
<evidence type="ECO:0000313" key="8">
    <source>
        <dbReference type="EMBL" id="RHL87841.1"/>
    </source>
</evidence>
<keyword evidence="3" id="KW-0902">Two-component regulatory system</keyword>
<name>A0A415MZ43_9FIRM</name>